<dbReference type="InterPro" id="IPR059181">
    <property type="entry name" value="RWDD2A-B_C"/>
</dbReference>
<dbReference type="CDD" id="cd23829">
    <property type="entry name" value="RWD_RWDD2"/>
    <property type="match status" value="1"/>
</dbReference>
<dbReference type="PIRSF" id="PIRSF038021">
    <property type="entry name" value="UCP038021_RWDD2"/>
    <property type="match status" value="1"/>
</dbReference>
<protein>
    <submittedName>
        <fullName evidence="3">RWD domain-containing protein 2A</fullName>
    </submittedName>
</protein>
<reference evidence="3" key="1">
    <citation type="submission" date="2025-08" db="UniProtKB">
        <authorList>
            <consortium name="RefSeq"/>
        </authorList>
    </citation>
    <scope>IDENTIFICATION</scope>
    <source>
        <tissue evidence="3">Muscle</tissue>
    </source>
</reference>
<evidence type="ECO:0000313" key="3">
    <source>
        <dbReference type="RefSeq" id="XP_033365262.1"/>
    </source>
</evidence>
<dbReference type="Pfam" id="PF05773">
    <property type="entry name" value="RWD"/>
    <property type="match status" value="1"/>
</dbReference>
<dbReference type="CDD" id="cd24163">
    <property type="entry name" value="RWDD2_C"/>
    <property type="match status" value="1"/>
</dbReference>
<evidence type="ECO:0000313" key="2">
    <source>
        <dbReference type="Proteomes" id="UP000504631"/>
    </source>
</evidence>
<organism evidence="2 3">
    <name type="scientific">Bombus vosnesenskii</name>
    <dbReference type="NCBI Taxonomy" id="207650"/>
    <lineage>
        <taxon>Eukaryota</taxon>
        <taxon>Metazoa</taxon>
        <taxon>Ecdysozoa</taxon>
        <taxon>Arthropoda</taxon>
        <taxon>Hexapoda</taxon>
        <taxon>Insecta</taxon>
        <taxon>Pterygota</taxon>
        <taxon>Neoptera</taxon>
        <taxon>Endopterygota</taxon>
        <taxon>Hymenoptera</taxon>
        <taxon>Apocrita</taxon>
        <taxon>Aculeata</taxon>
        <taxon>Apoidea</taxon>
        <taxon>Anthophila</taxon>
        <taxon>Apidae</taxon>
        <taxon>Bombus</taxon>
        <taxon>Pyrobombus</taxon>
    </lineage>
</organism>
<sequence length="292" mass="34575">MSTYEEIKENLTTQVCELETLQSIYPKELRITDHGVLADINEFTKNPMQELPRRLEYSIEIPLDNGSIELLISLSSNYPKEKPEVYARSSFLNRTQQLLLNQTLSDILEHQEENEPCIQVLVLWLQDNGENFLTNSNRNLDKELTPKHRKKDQKNSTDFTRYWIYSHHIYSKYKRKKIVDLAEENSLTGFCLAGKPGVICIEGAFEDCDYCWQKIKSMNWQKILLRLIEEEKDCKDMMDIMRKFKDFQEIFFTTSGRHNDMNQVLKYLIEHKSQHVFQELFDVEVKCIELAN</sequence>
<dbReference type="InterPro" id="IPR017359">
    <property type="entry name" value="Phi-like"/>
</dbReference>
<dbReference type="PANTHER" id="PTHR15955">
    <property type="entry name" value="RWD DOMAIN CONTAINING PROTEIN 2"/>
    <property type="match status" value="1"/>
</dbReference>
<accession>A0A6J3LIP4</accession>
<dbReference type="GeneID" id="117242577"/>
<dbReference type="Pfam" id="PF06544">
    <property type="entry name" value="Prp3_C"/>
    <property type="match status" value="1"/>
</dbReference>
<feature type="domain" description="RWD" evidence="1">
    <location>
        <begin position="16"/>
        <end position="132"/>
    </location>
</feature>
<dbReference type="AlphaFoldDB" id="A0A6J3LIP4"/>
<dbReference type="InterPro" id="IPR010541">
    <property type="entry name" value="Prp3_C"/>
</dbReference>
<evidence type="ECO:0000259" key="1">
    <source>
        <dbReference type="PROSITE" id="PS50908"/>
    </source>
</evidence>
<dbReference type="SMART" id="SM00591">
    <property type="entry name" value="RWD"/>
    <property type="match status" value="1"/>
</dbReference>
<dbReference type="Gene3D" id="3.10.110.10">
    <property type="entry name" value="Ubiquitin Conjugating Enzyme"/>
    <property type="match status" value="1"/>
</dbReference>
<dbReference type="SUPFAM" id="SSF54495">
    <property type="entry name" value="UBC-like"/>
    <property type="match status" value="1"/>
</dbReference>
<name>A0A6J3LIP4_9HYME</name>
<keyword evidence="2" id="KW-1185">Reference proteome</keyword>
<dbReference type="RefSeq" id="XP_033365262.1">
    <property type="nucleotide sequence ID" value="XM_033509371.1"/>
</dbReference>
<dbReference type="PROSITE" id="PS50908">
    <property type="entry name" value="RWD"/>
    <property type="match status" value="1"/>
</dbReference>
<proteinExistence type="predicted"/>
<dbReference type="KEGG" id="bvk:117242577"/>
<dbReference type="InterPro" id="IPR006575">
    <property type="entry name" value="RWD_dom"/>
</dbReference>
<dbReference type="InterPro" id="IPR016135">
    <property type="entry name" value="UBQ-conjugating_enzyme/RWD"/>
</dbReference>
<dbReference type="Proteomes" id="UP000504631">
    <property type="component" value="Unplaced"/>
</dbReference>
<gene>
    <name evidence="3" type="primary">LOC117242577</name>
</gene>
<dbReference type="PANTHER" id="PTHR15955:SF8">
    <property type="entry name" value="RWD DOMAIN-CONTAINING PROTEIN 2B-RELATED"/>
    <property type="match status" value="1"/>
</dbReference>